<organism evidence="1 2">
    <name type="scientific">Hymenobacter busanensis</name>
    <dbReference type="NCBI Taxonomy" id="2607656"/>
    <lineage>
        <taxon>Bacteria</taxon>
        <taxon>Pseudomonadati</taxon>
        <taxon>Bacteroidota</taxon>
        <taxon>Cytophagia</taxon>
        <taxon>Cytophagales</taxon>
        <taxon>Hymenobacteraceae</taxon>
        <taxon>Hymenobacter</taxon>
    </lineage>
</organism>
<keyword evidence="1" id="KW-0012">Acyltransferase</keyword>
<dbReference type="InterPro" id="IPR050879">
    <property type="entry name" value="Acyltransferase_3"/>
</dbReference>
<dbReference type="GO" id="GO:0016747">
    <property type="term" value="F:acyltransferase activity, transferring groups other than amino-acyl groups"/>
    <property type="evidence" value="ECO:0007669"/>
    <property type="project" value="InterPro"/>
</dbReference>
<dbReference type="RefSeq" id="WP_151078783.1">
    <property type="nucleotide sequence ID" value="NZ_VTWU01000003.1"/>
</dbReference>
<keyword evidence="1" id="KW-0808">Transferase</keyword>
<evidence type="ECO:0000313" key="2">
    <source>
        <dbReference type="Proteomes" id="UP000326380"/>
    </source>
</evidence>
<proteinExistence type="predicted"/>
<dbReference type="InterPro" id="IPR002656">
    <property type="entry name" value="Acyl_transf_3_dom"/>
</dbReference>
<dbReference type="PANTHER" id="PTHR23028:SF53">
    <property type="entry name" value="ACYL_TRANSF_3 DOMAIN-CONTAINING PROTEIN"/>
    <property type="match status" value="1"/>
</dbReference>
<reference evidence="1 2" key="1">
    <citation type="submission" date="2019-09" db="EMBL/GenBank/DDBJ databases">
        <title>Genome sequence of Hymenobacter sp. M3.</title>
        <authorList>
            <person name="Srinivasan S."/>
        </authorList>
    </citation>
    <scope>NUCLEOTIDE SEQUENCE [LARGE SCALE GENOMIC DNA]</scope>
    <source>
        <strain evidence="1 2">M3</strain>
    </source>
</reference>
<gene>
    <name evidence="1" type="ORF">F0P96_10355</name>
</gene>
<dbReference type="PANTHER" id="PTHR23028">
    <property type="entry name" value="ACETYLTRANSFERASE"/>
    <property type="match status" value="1"/>
</dbReference>
<comment type="caution">
    <text evidence="1">The sequence shown here is derived from an EMBL/GenBank/DDBJ whole genome shotgun (WGS) entry which is preliminary data.</text>
</comment>
<name>A0A7L4ZWS4_9BACT</name>
<dbReference type="EMBL" id="VTWU01000003">
    <property type="protein sequence ID" value="KAA9333362.1"/>
    <property type="molecule type" value="Genomic_DNA"/>
</dbReference>
<accession>A0A7L4ZWS4</accession>
<dbReference type="GO" id="GO:0009103">
    <property type="term" value="P:lipopolysaccharide biosynthetic process"/>
    <property type="evidence" value="ECO:0007669"/>
    <property type="project" value="TreeGrafter"/>
</dbReference>
<dbReference type="GO" id="GO:0016020">
    <property type="term" value="C:membrane"/>
    <property type="evidence" value="ECO:0007669"/>
    <property type="project" value="TreeGrafter"/>
</dbReference>
<dbReference type="Pfam" id="PF01757">
    <property type="entry name" value="Acyl_transf_3"/>
    <property type="match status" value="1"/>
</dbReference>
<dbReference type="Proteomes" id="UP000326380">
    <property type="component" value="Unassembled WGS sequence"/>
</dbReference>
<dbReference type="AlphaFoldDB" id="A0A7L4ZWS4"/>
<evidence type="ECO:0000313" key="1">
    <source>
        <dbReference type="EMBL" id="KAA9333362.1"/>
    </source>
</evidence>
<protein>
    <submittedName>
        <fullName evidence="1">Acyltransferase</fullName>
    </submittedName>
</protein>
<keyword evidence="2" id="KW-1185">Reference proteome</keyword>
<sequence>MPHSYSLPQAASTQRYFPALTGLRAVAAGMVFFFHVAELTPPSYLQGFVKQWFIGVTIFFVLSGFLIAHRYMDWVTLTPGWWRVYLRNRFARIYPIFFLLTAGVFVQYALRLPYVSSAWVDTYTWKDRLFVVLANLTLTRAFFGQLILGELPTAWTLTVEETFYLSAPLLLLLVRRRAIFLVIWPVVALVVGLVLVGMHVQIYRFMESTRFMIGFTYFGRATDFIMGVALAVWLRRQPAGRSVRRCTLIGSLAIIGIMACSQYLIGGMNSHPTQAIWYVPAGLLQLLALPFFIAVLLAGLTGEQSLLRRVLETKTAHWLGKASYVFYLIHGGPYKNAFTTYVTDNTWVRLAVGIAVSLALYKWVEHPLNQFFRAKQAKPTLIAVPA</sequence>